<dbReference type="EMBL" id="BPQV01000004">
    <property type="protein sequence ID" value="GJE26800.1"/>
    <property type="molecule type" value="Genomic_DNA"/>
</dbReference>
<dbReference type="Proteomes" id="UP001055156">
    <property type="component" value="Unassembled WGS sequence"/>
</dbReference>
<evidence type="ECO:0000256" key="4">
    <source>
        <dbReference type="ARBA" id="ARBA00022729"/>
    </source>
</evidence>
<keyword evidence="4" id="KW-0732">Signal</keyword>
<evidence type="ECO:0000259" key="7">
    <source>
        <dbReference type="Pfam" id="PF16822"/>
    </source>
</evidence>
<accession>A0ABQ4T9J7</accession>
<comment type="pathway">
    <text evidence="2">Glycan biosynthesis; alginate biosynthesis.</text>
</comment>
<evidence type="ECO:0000256" key="1">
    <source>
        <dbReference type="ARBA" id="ARBA00004418"/>
    </source>
</evidence>
<keyword evidence="6" id="KW-0016">Alginate biosynthesis</keyword>
<evidence type="ECO:0000256" key="6">
    <source>
        <dbReference type="ARBA" id="ARBA00022841"/>
    </source>
</evidence>
<keyword evidence="9" id="KW-1185">Reference proteome</keyword>
<evidence type="ECO:0000313" key="8">
    <source>
        <dbReference type="EMBL" id="GJE26800.1"/>
    </source>
</evidence>
<proteinExistence type="predicted"/>
<organism evidence="8 9">
    <name type="scientific">Methylobacterium organophilum</name>
    <dbReference type="NCBI Taxonomy" id="410"/>
    <lineage>
        <taxon>Bacteria</taxon>
        <taxon>Pseudomonadati</taxon>
        <taxon>Pseudomonadota</taxon>
        <taxon>Alphaproteobacteria</taxon>
        <taxon>Hyphomicrobiales</taxon>
        <taxon>Methylobacteriaceae</taxon>
        <taxon>Methylobacterium</taxon>
    </lineage>
</organism>
<evidence type="ECO:0000313" key="9">
    <source>
        <dbReference type="Proteomes" id="UP001055156"/>
    </source>
</evidence>
<comment type="caution">
    <text evidence="8">The sequence shown here is derived from an EMBL/GenBank/DDBJ whole genome shotgun (WGS) entry which is preliminary data.</text>
</comment>
<dbReference type="InterPro" id="IPR031811">
    <property type="entry name" value="ALGX/ALGJ_SGNH-like"/>
</dbReference>
<dbReference type="Pfam" id="PF16822">
    <property type="entry name" value="ALGX"/>
    <property type="match status" value="1"/>
</dbReference>
<evidence type="ECO:0000256" key="2">
    <source>
        <dbReference type="ARBA" id="ARBA00005182"/>
    </source>
</evidence>
<keyword evidence="5" id="KW-0574">Periplasm</keyword>
<gene>
    <name evidence="8" type="ORF">LKMONMHP_1652</name>
</gene>
<keyword evidence="3" id="KW-0808">Transferase</keyword>
<comment type="subcellular location">
    <subcellularLocation>
        <location evidence="1">Periplasm</location>
    </subcellularLocation>
</comment>
<sequence length="333" mass="37078">MTAPSPPPPDDPLEAHPDVHAGRDGWLFLTGGSNRVLEQFGPDGFPRARLWEWRRRLVERVRLCAALGIRYAHAVAPEKLTVLPELTAGLPYDPRRAPVRRLARWLHLSPARGAWIDLLGALRAARSGPDLYLRTDTHWTFAGCEVAYEAILRHLGVPPRRDIARRRIPESVPHFAGDLGSKFSRPRAETALGTRFVSQARRVHANAFLLGFEASGAVRDAHLGALAVFRNEDPAADPRRLVLFGDSYCQHSAMSPVATLTPFLADSFREVHFLWSPSIDWDYVRAVRPDFVIGEIAERFMIEVPPRNAPIERLAAMAAARKAEEAAGRVLPV</sequence>
<name>A0ABQ4T9J7_METOR</name>
<evidence type="ECO:0000256" key="5">
    <source>
        <dbReference type="ARBA" id="ARBA00022764"/>
    </source>
</evidence>
<reference evidence="8" key="1">
    <citation type="journal article" date="2021" name="Front. Microbiol.">
        <title>Comprehensive Comparative Genomics and Phenotyping of Methylobacterium Species.</title>
        <authorList>
            <person name="Alessa O."/>
            <person name="Ogura Y."/>
            <person name="Fujitani Y."/>
            <person name="Takami H."/>
            <person name="Hayashi T."/>
            <person name="Sahin N."/>
            <person name="Tani A."/>
        </authorList>
    </citation>
    <scope>NUCLEOTIDE SEQUENCE</scope>
    <source>
        <strain evidence="8">NBRC 15689</strain>
    </source>
</reference>
<feature type="domain" description="AlgX/AlgJ SGNH hydrolase-like" evidence="7">
    <location>
        <begin position="19"/>
        <end position="187"/>
    </location>
</feature>
<evidence type="ECO:0000256" key="3">
    <source>
        <dbReference type="ARBA" id="ARBA00022679"/>
    </source>
</evidence>
<reference evidence="8" key="2">
    <citation type="submission" date="2021-08" db="EMBL/GenBank/DDBJ databases">
        <authorList>
            <person name="Tani A."/>
            <person name="Ola A."/>
            <person name="Ogura Y."/>
            <person name="Katsura K."/>
            <person name="Hayashi T."/>
        </authorList>
    </citation>
    <scope>NUCLEOTIDE SEQUENCE</scope>
    <source>
        <strain evidence="8">NBRC 15689</strain>
    </source>
</reference>
<protein>
    <recommendedName>
        <fullName evidence="7">AlgX/AlgJ SGNH hydrolase-like domain-containing protein</fullName>
    </recommendedName>
</protein>
<dbReference type="RefSeq" id="WP_238310669.1">
    <property type="nucleotide sequence ID" value="NZ_BPQV01000004.1"/>
</dbReference>